<keyword evidence="4" id="KW-0804">Transcription</keyword>
<dbReference type="SUPFAM" id="SSF57701">
    <property type="entry name" value="Zn2/Cys6 DNA-binding domain"/>
    <property type="match status" value="1"/>
</dbReference>
<feature type="region of interest" description="Disordered" evidence="6">
    <location>
        <begin position="666"/>
        <end position="694"/>
    </location>
</feature>
<dbReference type="InterPro" id="IPR050815">
    <property type="entry name" value="TF_fung"/>
</dbReference>
<dbReference type="RefSeq" id="XP_046013174.1">
    <property type="nucleotide sequence ID" value="XM_046161901.1"/>
</dbReference>
<dbReference type="Proteomes" id="UP000756346">
    <property type="component" value="Unassembled WGS sequence"/>
</dbReference>
<dbReference type="Gene3D" id="4.10.240.10">
    <property type="entry name" value="Zn(2)-C6 fungal-type DNA-binding domain"/>
    <property type="match status" value="1"/>
</dbReference>
<dbReference type="SMART" id="SM00066">
    <property type="entry name" value="GAL4"/>
    <property type="match status" value="1"/>
</dbReference>
<dbReference type="GeneID" id="70191447"/>
<comment type="subcellular location">
    <subcellularLocation>
        <location evidence="1">Nucleus</location>
    </subcellularLocation>
</comment>
<evidence type="ECO:0000256" key="3">
    <source>
        <dbReference type="ARBA" id="ARBA00023015"/>
    </source>
</evidence>
<organism evidence="8 9">
    <name type="scientific">Microdochium trichocladiopsis</name>
    <dbReference type="NCBI Taxonomy" id="1682393"/>
    <lineage>
        <taxon>Eukaryota</taxon>
        <taxon>Fungi</taxon>
        <taxon>Dikarya</taxon>
        <taxon>Ascomycota</taxon>
        <taxon>Pezizomycotina</taxon>
        <taxon>Sordariomycetes</taxon>
        <taxon>Xylariomycetidae</taxon>
        <taxon>Xylariales</taxon>
        <taxon>Microdochiaceae</taxon>
        <taxon>Microdochium</taxon>
    </lineage>
</organism>
<evidence type="ECO:0000256" key="2">
    <source>
        <dbReference type="ARBA" id="ARBA00022723"/>
    </source>
</evidence>
<dbReference type="CDD" id="cd12148">
    <property type="entry name" value="fungal_TF_MHR"/>
    <property type="match status" value="1"/>
</dbReference>
<sequence length="793" mass="88613">MEPDMIDHGCPGTPPAATDLPSCQGCRRRKLRCSREQPVCTHCSRLAVQCVYDTKKNKPGIRLGAVESLNRRLVDHHAIQRRNSYTANAPNSPGSDDAASCVVTASSTSDPLPSARLTRPKRRSISHGSILEASPGGSACSEQPRKRQRLDNYGTLDIDILQSLEALRETVPALPASEVMRDVATAYFNLIQPWIPILHKTGFWRQLHDPDRQAAMVPVLHAMVVAALRLVDNIDRRIPAPERNAMIEASRNAVMLEAMNNLSVENLQALSIIAFTDIGNGDTHKAWSVVGSLTRTAEYLQLSIEPDQREHEPLLRPLSLLAPCRNWTEEEERRRVFWTIFCLDSRWNISLTSADVQRRLPADGGLWHKEDAVVTPYFGIWDRSAAKIGNSIAFMPSHYASPDQTTGDSAHSAVPPTASTHGAIDMSTVGAFAYRVEATESLSRITTYFLQQKISFKDRQELSDWLIRFKELDLRLVHWKMFLPQKWRDSNISRQPALINMDPNLTLAHITHNTSMILLHQAIAFPHPTWVSLAQLPSLSSADTCQEAATETCTIMEKYLRYTPKNSLASSQFSFCVFISARVLLVRWRHYQTTLAPEFWKLLDGLDELAQRWAGASVTHVKCISGTYARQLRHLHAMCQADPNFTIDVLGYTNMLQLPSSQPGIATGNGLAGNETGPRARVRASPRKNNRRPNEDIVARDKGMQRTHGNASTIMTESLTTRPDDQTAGLLPGVQLTPTQHDDLSAISHMLMEEQFLSMDRVISFDDMMFTAQTVDEAFLPWASTGLGHSWPQ</sequence>
<dbReference type="OrthoDB" id="4456959at2759"/>
<comment type="caution">
    <text evidence="8">The sequence shown here is derived from an EMBL/GenBank/DDBJ whole genome shotgun (WGS) entry which is preliminary data.</text>
</comment>
<keyword evidence="9" id="KW-1185">Reference proteome</keyword>
<keyword evidence="5" id="KW-0539">Nucleus</keyword>
<dbReference type="PROSITE" id="PS00463">
    <property type="entry name" value="ZN2_CY6_FUNGAL_1"/>
    <property type="match status" value="1"/>
</dbReference>
<evidence type="ECO:0000256" key="5">
    <source>
        <dbReference type="ARBA" id="ARBA00023242"/>
    </source>
</evidence>
<dbReference type="InterPro" id="IPR001138">
    <property type="entry name" value="Zn2Cys6_DnaBD"/>
</dbReference>
<keyword evidence="3" id="KW-0805">Transcription regulation</keyword>
<protein>
    <submittedName>
        <fullName evidence="8">Fungal-specific transcription factor domain-containing protein</fullName>
    </submittedName>
</protein>
<dbReference type="Pfam" id="PF04082">
    <property type="entry name" value="Fungal_trans"/>
    <property type="match status" value="1"/>
</dbReference>
<dbReference type="InterPro" id="IPR007219">
    <property type="entry name" value="XnlR_reg_dom"/>
</dbReference>
<evidence type="ECO:0000256" key="4">
    <source>
        <dbReference type="ARBA" id="ARBA00023163"/>
    </source>
</evidence>
<feature type="domain" description="Zn(2)-C6 fungal-type" evidence="7">
    <location>
        <begin position="22"/>
        <end position="52"/>
    </location>
</feature>
<evidence type="ECO:0000313" key="8">
    <source>
        <dbReference type="EMBL" id="KAH7031494.1"/>
    </source>
</evidence>
<dbReference type="Pfam" id="PF00172">
    <property type="entry name" value="Zn_clus"/>
    <property type="match status" value="1"/>
</dbReference>
<feature type="compositionally biased region" description="Low complexity" evidence="6">
    <location>
        <begin position="95"/>
        <end position="110"/>
    </location>
</feature>
<dbReference type="GO" id="GO:0000981">
    <property type="term" value="F:DNA-binding transcription factor activity, RNA polymerase II-specific"/>
    <property type="evidence" value="ECO:0007669"/>
    <property type="project" value="InterPro"/>
</dbReference>
<evidence type="ECO:0000259" key="7">
    <source>
        <dbReference type="PROSITE" id="PS50048"/>
    </source>
</evidence>
<gene>
    <name evidence="8" type="ORF">B0I36DRAFT_409924</name>
</gene>
<dbReference type="CDD" id="cd00067">
    <property type="entry name" value="GAL4"/>
    <property type="match status" value="1"/>
</dbReference>
<evidence type="ECO:0000256" key="6">
    <source>
        <dbReference type="SAM" id="MobiDB-lite"/>
    </source>
</evidence>
<feature type="compositionally biased region" description="Basic residues" evidence="6">
    <location>
        <begin position="680"/>
        <end position="691"/>
    </location>
</feature>
<keyword evidence="2" id="KW-0479">Metal-binding</keyword>
<dbReference type="GO" id="GO:0008270">
    <property type="term" value="F:zinc ion binding"/>
    <property type="evidence" value="ECO:0007669"/>
    <property type="project" value="InterPro"/>
</dbReference>
<dbReference type="EMBL" id="JAGTJQ010000005">
    <property type="protein sequence ID" value="KAH7031494.1"/>
    <property type="molecule type" value="Genomic_DNA"/>
</dbReference>
<dbReference type="InterPro" id="IPR036864">
    <property type="entry name" value="Zn2-C6_fun-type_DNA-bd_sf"/>
</dbReference>
<dbReference type="PANTHER" id="PTHR47338:SF23">
    <property type="entry name" value="ZN(II)2CYS6 TRANSCRIPTION FACTOR (EUROFUNG)"/>
    <property type="match status" value="1"/>
</dbReference>
<proteinExistence type="predicted"/>
<reference evidence="8" key="1">
    <citation type="journal article" date="2021" name="Nat. Commun.">
        <title>Genetic determinants of endophytism in the Arabidopsis root mycobiome.</title>
        <authorList>
            <person name="Mesny F."/>
            <person name="Miyauchi S."/>
            <person name="Thiergart T."/>
            <person name="Pickel B."/>
            <person name="Atanasova L."/>
            <person name="Karlsson M."/>
            <person name="Huettel B."/>
            <person name="Barry K.W."/>
            <person name="Haridas S."/>
            <person name="Chen C."/>
            <person name="Bauer D."/>
            <person name="Andreopoulos W."/>
            <person name="Pangilinan J."/>
            <person name="LaButti K."/>
            <person name="Riley R."/>
            <person name="Lipzen A."/>
            <person name="Clum A."/>
            <person name="Drula E."/>
            <person name="Henrissat B."/>
            <person name="Kohler A."/>
            <person name="Grigoriev I.V."/>
            <person name="Martin F.M."/>
            <person name="Hacquard S."/>
        </authorList>
    </citation>
    <scope>NUCLEOTIDE SEQUENCE</scope>
    <source>
        <strain evidence="8">MPI-CAGE-CH-0230</strain>
    </source>
</reference>
<evidence type="ECO:0000313" key="9">
    <source>
        <dbReference type="Proteomes" id="UP000756346"/>
    </source>
</evidence>
<dbReference type="GO" id="GO:0005634">
    <property type="term" value="C:nucleus"/>
    <property type="evidence" value="ECO:0007669"/>
    <property type="project" value="UniProtKB-SubCell"/>
</dbReference>
<dbReference type="GO" id="GO:0006351">
    <property type="term" value="P:DNA-templated transcription"/>
    <property type="evidence" value="ECO:0007669"/>
    <property type="project" value="InterPro"/>
</dbReference>
<dbReference type="GO" id="GO:0003677">
    <property type="term" value="F:DNA binding"/>
    <property type="evidence" value="ECO:0007669"/>
    <property type="project" value="InterPro"/>
</dbReference>
<name>A0A9P8Y746_9PEZI</name>
<dbReference type="PANTHER" id="PTHR47338">
    <property type="entry name" value="ZN(II)2CYS6 TRANSCRIPTION FACTOR (EUROFUNG)-RELATED"/>
    <property type="match status" value="1"/>
</dbReference>
<dbReference type="AlphaFoldDB" id="A0A9P8Y746"/>
<evidence type="ECO:0000256" key="1">
    <source>
        <dbReference type="ARBA" id="ARBA00004123"/>
    </source>
</evidence>
<feature type="compositionally biased region" description="Polar residues" evidence="6">
    <location>
        <begin position="84"/>
        <end position="94"/>
    </location>
</feature>
<feature type="region of interest" description="Disordered" evidence="6">
    <location>
        <begin position="84"/>
        <end position="146"/>
    </location>
</feature>
<dbReference type="PROSITE" id="PS50048">
    <property type="entry name" value="ZN2_CY6_FUNGAL_2"/>
    <property type="match status" value="1"/>
</dbReference>
<accession>A0A9P8Y746</accession>